<dbReference type="Proteomes" id="UP000273500">
    <property type="component" value="Unassembled WGS sequence"/>
</dbReference>
<dbReference type="RefSeq" id="WP_125422066.1">
    <property type="nucleotide sequence ID" value="NZ_RWIT01000009.1"/>
</dbReference>
<proteinExistence type="predicted"/>
<keyword evidence="1" id="KW-1133">Transmembrane helix</keyword>
<feature type="transmembrane region" description="Helical" evidence="1">
    <location>
        <begin position="18"/>
        <end position="38"/>
    </location>
</feature>
<dbReference type="AlphaFoldDB" id="A0A428KLP4"/>
<accession>A0A428KLP4</accession>
<keyword evidence="1" id="KW-0472">Membrane</keyword>
<evidence type="ECO:0000256" key="1">
    <source>
        <dbReference type="SAM" id="Phobius"/>
    </source>
</evidence>
<dbReference type="OrthoDB" id="9886835at2"/>
<keyword evidence="1" id="KW-0812">Transmembrane</keyword>
<dbReference type="EMBL" id="RWIT01000009">
    <property type="protein sequence ID" value="RSK47388.1"/>
    <property type="molecule type" value="Genomic_DNA"/>
</dbReference>
<reference evidence="2 3" key="1">
    <citation type="submission" date="2018-12" db="EMBL/GenBank/DDBJ databases">
        <authorList>
            <person name="Feng G."/>
            <person name="Zhu H."/>
        </authorList>
    </citation>
    <scope>NUCLEOTIDE SEQUENCE [LARGE SCALE GENOMIC DNA]</scope>
    <source>
        <strain evidence="2 3">KCTC 12533</strain>
    </source>
</reference>
<sequence length="194" mass="21112">MALLVQLWRHPRSGPAKWAAAIGVMLVFLPLCGLKLLFSAPGSLTSTPGQFTIHNPEHRYNRVYYLTQDQTGAWHVRWAEYMWGSAKTAVIETEGTSAVQAAVWEAGRWRYAPIHFQELNTAPDLTLPHSFTRVDTTGRIAAAVAAYRPTEYASLASALLTLGCVGLLGAVVTRQFVLRQANGSPPPTSPVALG</sequence>
<comment type="caution">
    <text evidence="2">The sequence shown here is derived from an EMBL/GenBank/DDBJ whole genome shotgun (WGS) entry which is preliminary data.</text>
</comment>
<organism evidence="2 3">
    <name type="scientific">Hymenobacter rigui</name>
    <dbReference type="NCBI Taxonomy" id="334424"/>
    <lineage>
        <taxon>Bacteria</taxon>
        <taxon>Pseudomonadati</taxon>
        <taxon>Bacteroidota</taxon>
        <taxon>Cytophagia</taxon>
        <taxon>Cytophagales</taxon>
        <taxon>Hymenobacteraceae</taxon>
        <taxon>Hymenobacter</taxon>
    </lineage>
</organism>
<evidence type="ECO:0000313" key="2">
    <source>
        <dbReference type="EMBL" id="RSK47388.1"/>
    </source>
</evidence>
<gene>
    <name evidence="2" type="ORF">EI291_15865</name>
</gene>
<protein>
    <submittedName>
        <fullName evidence="2">Uncharacterized protein</fullName>
    </submittedName>
</protein>
<keyword evidence="3" id="KW-1185">Reference proteome</keyword>
<evidence type="ECO:0000313" key="3">
    <source>
        <dbReference type="Proteomes" id="UP000273500"/>
    </source>
</evidence>
<name>A0A428KLP4_9BACT</name>
<feature type="transmembrane region" description="Helical" evidence="1">
    <location>
        <begin position="152"/>
        <end position="172"/>
    </location>
</feature>